<protein>
    <submittedName>
        <fullName evidence="1">Uncharacterized protein</fullName>
    </submittedName>
</protein>
<sequence length="91" mass="9927">MQRTLQTLSSFLNDRLPAQLKEQIGEVIVETQALVGMVTEPAGSLAPSLAPCLQMLGEYHQRNTELVTLLQQHTSQNRSLAKSVLGQALGQ</sequence>
<accession>A0AAJ5ZCX9</accession>
<gene>
    <name evidence="1" type="ORF">P5S46_21740</name>
</gene>
<proteinExistence type="predicted"/>
<name>A0AAJ5ZCX9_AERCA</name>
<geneLocation type="plasmid" evidence="1 2">
    <name>pAC1520</name>
</geneLocation>
<dbReference type="AlphaFoldDB" id="A0AAJ5ZCX9"/>
<evidence type="ECO:0000313" key="2">
    <source>
        <dbReference type="Proteomes" id="UP001218423"/>
    </source>
</evidence>
<reference evidence="1" key="1">
    <citation type="submission" date="2023-03" db="EMBL/GenBank/DDBJ databases">
        <title>Aeromonas caviae strain AC1520.</title>
        <authorList>
            <person name="Xie T."/>
            <person name="Zhang Q."/>
            <person name="Deng J."/>
            <person name="Li X."/>
        </authorList>
    </citation>
    <scope>NUCLEOTIDE SEQUENCE</scope>
    <source>
        <strain evidence="1">AC1520</strain>
        <plasmid evidence="1">pAC1520</plasmid>
    </source>
</reference>
<evidence type="ECO:0000313" key="1">
    <source>
        <dbReference type="EMBL" id="WFG00122.1"/>
    </source>
</evidence>
<organism evidence="1 2">
    <name type="scientific">Aeromonas caviae</name>
    <name type="common">Aeromonas punctata</name>
    <dbReference type="NCBI Taxonomy" id="648"/>
    <lineage>
        <taxon>Bacteria</taxon>
        <taxon>Pseudomonadati</taxon>
        <taxon>Pseudomonadota</taxon>
        <taxon>Gammaproteobacteria</taxon>
        <taxon>Aeromonadales</taxon>
        <taxon>Aeromonadaceae</taxon>
        <taxon>Aeromonas</taxon>
    </lineage>
</organism>
<keyword evidence="1" id="KW-0614">Plasmid</keyword>
<dbReference type="RefSeq" id="WP_277857143.1">
    <property type="nucleotide sequence ID" value="NZ_CP120943.1"/>
</dbReference>
<dbReference type="EMBL" id="CP120943">
    <property type="protein sequence ID" value="WFG00122.1"/>
    <property type="molecule type" value="Genomic_DNA"/>
</dbReference>
<dbReference type="Proteomes" id="UP001218423">
    <property type="component" value="Plasmid pAC1520"/>
</dbReference>